<feature type="transmembrane region" description="Helical" evidence="1">
    <location>
        <begin position="20"/>
        <end position="46"/>
    </location>
</feature>
<keyword evidence="1" id="KW-1133">Transmembrane helix</keyword>
<dbReference type="EMBL" id="CAJHUC010000991">
    <property type="protein sequence ID" value="CAD7699316.1"/>
    <property type="molecule type" value="Genomic_DNA"/>
</dbReference>
<dbReference type="PANTHER" id="PTHR35313">
    <property type="entry name" value="NO EXINE FORMATION 1"/>
    <property type="match status" value="1"/>
</dbReference>
<feature type="transmembrane region" description="Helical" evidence="1">
    <location>
        <begin position="129"/>
        <end position="149"/>
    </location>
</feature>
<gene>
    <name evidence="2" type="ORF">OSTQU699_LOCUS4675</name>
</gene>
<accession>A0A8S1IWE0</accession>
<dbReference type="AlphaFoldDB" id="A0A8S1IWE0"/>
<dbReference type="OrthoDB" id="10046650at2759"/>
<name>A0A8S1IWE0_9CHLO</name>
<dbReference type="PANTHER" id="PTHR35313:SF1">
    <property type="entry name" value="NO EXINE FORMATION 1"/>
    <property type="match status" value="1"/>
</dbReference>
<evidence type="ECO:0000313" key="3">
    <source>
        <dbReference type="Proteomes" id="UP000708148"/>
    </source>
</evidence>
<evidence type="ECO:0000313" key="2">
    <source>
        <dbReference type="EMBL" id="CAD7699316.1"/>
    </source>
</evidence>
<proteinExistence type="predicted"/>
<sequence length="182" mass="19362">MARGRFAPNAFQHNGRVALALVPSLIVLGGIGGRLVVGMLLVGAMVTYIMDALRLREAAFASVWFTLVVANIGFLTGIRGLMKGRSAALTVGIIGMMGVTLMLHGIWATVQFKWIQMRYPMVVLAMERLLLSSSLVLGLVVQGFGAAGAVGIDTAPFYMAALGCVLYALCMLPLPSSFEKKV</sequence>
<feature type="transmembrane region" description="Helical" evidence="1">
    <location>
        <begin position="87"/>
        <end position="108"/>
    </location>
</feature>
<dbReference type="Proteomes" id="UP000708148">
    <property type="component" value="Unassembled WGS sequence"/>
</dbReference>
<feature type="transmembrane region" description="Helical" evidence="1">
    <location>
        <begin position="155"/>
        <end position="174"/>
    </location>
</feature>
<evidence type="ECO:0000256" key="1">
    <source>
        <dbReference type="SAM" id="Phobius"/>
    </source>
</evidence>
<keyword evidence="1" id="KW-0472">Membrane</keyword>
<organism evidence="2 3">
    <name type="scientific">Ostreobium quekettii</name>
    <dbReference type="NCBI Taxonomy" id="121088"/>
    <lineage>
        <taxon>Eukaryota</taxon>
        <taxon>Viridiplantae</taxon>
        <taxon>Chlorophyta</taxon>
        <taxon>core chlorophytes</taxon>
        <taxon>Ulvophyceae</taxon>
        <taxon>TCBD clade</taxon>
        <taxon>Bryopsidales</taxon>
        <taxon>Ostreobineae</taxon>
        <taxon>Ostreobiaceae</taxon>
        <taxon>Ostreobium</taxon>
    </lineage>
</organism>
<protein>
    <submittedName>
        <fullName evidence="2">Uncharacterized protein</fullName>
    </submittedName>
</protein>
<keyword evidence="1" id="KW-0812">Transmembrane</keyword>
<reference evidence="2" key="1">
    <citation type="submission" date="2020-12" db="EMBL/GenBank/DDBJ databases">
        <authorList>
            <person name="Iha C."/>
        </authorList>
    </citation>
    <scope>NUCLEOTIDE SEQUENCE</scope>
</reference>
<feature type="transmembrane region" description="Helical" evidence="1">
    <location>
        <begin position="58"/>
        <end position="81"/>
    </location>
</feature>
<comment type="caution">
    <text evidence="2">The sequence shown here is derived from an EMBL/GenBank/DDBJ whole genome shotgun (WGS) entry which is preliminary data.</text>
</comment>
<keyword evidence="3" id="KW-1185">Reference proteome</keyword>